<comment type="similarity">
    <text evidence="1">Belongs to the protein kinase superfamily. CMGC Ser/Thr protein kinase family. CDC2/CDKX subfamily.</text>
</comment>
<dbReference type="FunFam" id="3.30.200.20:FF:000021">
    <property type="entry name" value="probable serine/threonine-protein kinase At1g54610"/>
    <property type="match status" value="1"/>
</dbReference>
<organism evidence="12 13">
    <name type="scientific">Oryza meyeriana var. granulata</name>
    <dbReference type="NCBI Taxonomy" id="110450"/>
    <lineage>
        <taxon>Eukaryota</taxon>
        <taxon>Viridiplantae</taxon>
        <taxon>Streptophyta</taxon>
        <taxon>Embryophyta</taxon>
        <taxon>Tracheophyta</taxon>
        <taxon>Spermatophyta</taxon>
        <taxon>Magnoliopsida</taxon>
        <taxon>Liliopsida</taxon>
        <taxon>Poales</taxon>
        <taxon>Poaceae</taxon>
        <taxon>BOP clade</taxon>
        <taxon>Oryzoideae</taxon>
        <taxon>Oryzeae</taxon>
        <taxon>Oryzinae</taxon>
        <taxon>Oryza</taxon>
        <taxon>Oryza meyeriana</taxon>
    </lineage>
</organism>
<dbReference type="EC" id="2.7.11.23" evidence="2"/>
<evidence type="ECO:0000313" key="13">
    <source>
        <dbReference type="Proteomes" id="UP000479710"/>
    </source>
</evidence>
<evidence type="ECO:0000256" key="6">
    <source>
        <dbReference type="ARBA" id="ARBA00022777"/>
    </source>
</evidence>
<evidence type="ECO:0000313" key="12">
    <source>
        <dbReference type="EMBL" id="KAF0887681.1"/>
    </source>
</evidence>
<gene>
    <name evidence="12" type="ORF">E2562_002375</name>
</gene>
<keyword evidence="6" id="KW-0418">Kinase</keyword>
<evidence type="ECO:0000256" key="1">
    <source>
        <dbReference type="ARBA" id="ARBA00006485"/>
    </source>
</evidence>
<evidence type="ECO:0000256" key="2">
    <source>
        <dbReference type="ARBA" id="ARBA00012409"/>
    </source>
</evidence>
<protein>
    <recommendedName>
        <fullName evidence="2">[RNA-polymerase]-subunit kinase</fullName>
        <ecNumber evidence="2">2.7.11.23</ecNumber>
    </recommendedName>
</protein>
<feature type="region of interest" description="Disordered" evidence="10">
    <location>
        <begin position="632"/>
        <end position="701"/>
    </location>
</feature>
<evidence type="ECO:0000256" key="4">
    <source>
        <dbReference type="ARBA" id="ARBA00022679"/>
    </source>
</evidence>
<feature type="region of interest" description="Disordered" evidence="10">
    <location>
        <begin position="519"/>
        <end position="600"/>
    </location>
</feature>
<dbReference type="FunFam" id="1.10.510.10:FF:000620">
    <property type="entry name" value="Putative serine/threonine-protein kinase"/>
    <property type="match status" value="1"/>
</dbReference>
<keyword evidence="7 9" id="KW-0067">ATP-binding</keyword>
<dbReference type="GO" id="GO:0005634">
    <property type="term" value="C:nucleus"/>
    <property type="evidence" value="ECO:0007669"/>
    <property type="project" value="TreeGrafter"/>
</dbReference>
<evidence type="ECO:0000256" key="9">
    <source>
        <dbReference type="PROSITE-ProRule" id="PRU10141"/>
    </source>
</evidence>
<feature type="compositionally biased region" description="Basic residues" evidence="10">
    <location>
        <begin position="685"/>
        <end position="701"/>
    </location>
</feature>
<dbReference type="GO" id="GO:0000307">
    <property type="term" value="C:cyclin-dependent protein kinase holoenzyme complex"/>
    <property type="evidence" value="ECO:0007669"/>
    <property type="project" value="TreeGrafter"/>
</dbReference>
<feature type="domain" description="Protein kinase" evidence="11">
    <location>
        <begin position="127"/>
        <end position="420"/>
    </location>
</feature>
<dbReference type="InterPro" id="IPR017441">
    <property type="entry name" value="Protein_kinase_ATP_BS"/>
</dbReference>
<dbReference type="PROSITE" id="PS00107">
    <property type="entry name" value="PROTEIN_KINASE_ATP"/>
    <property type="match status" value="1"/>
</dbReference>
<keyword evidence="13" id="KW-1185">Reference proteome</keyword>
<dbReference type="Proteomes" id="UP000479710">
    <property type="component" value="Unassembled WGS sequence"/>
</dbReference>
<feature type="region of interest" description="Disordered" evidence="10">
    <location>
        <begin position="430"/>
        <end position="495"/>
    </location>
</feature>
<dbReference type="GO" id="GO:0008353">
    <property type="term" value="F:RNA polymerase II CTD heptapeptide repeat kinase activity"/>
    <property type="evidence" value="ECO:0007669"/>
    <property type="project" value="UniProtKB-EC"/>
</dbReference>
<dbReference type="EMBL" id="SPHZ02000012">
    <property type="protein sequence ID" value="KAF0887681.1"/>
    <property type="molecule type" value="Genomic_DNA"/>
</dbReference>
<dbReference type="InterPro" id="IPR011009">
    <property type="entry name" value="Kinase-like_dom_sf"/>
</dbReference>
<dbReference type="PANTHER" id="PTHR24056:SF522">
    <property type="entry name" value="OS12G0577700 PROTEIN"/>
    <property type="match status" value="1"/>
</dbReference>
<feature type="binding site" evidence="9">
    <location>
        <position position="156"/>
    </location>
    <ligand>
        <name>ATP</name>
        <dbReference type="ChEBI" id="CHEBI:30616"/>
    </ligand>
</feature>
<evidence type="ECO:0000259" key="11">
    <source>
        <dbReference type="PROSITE" id="PS50011"/>
    </source>
</evidence>
<dbReference type="InterPro" id="IPR008271">
    <property type="entry name" value="Ser/Thr_kinase_AS"/>
</dbReference>
<comment type="catalytic activity">
    <reaction evidence="8">
        <text>[DNA-directed RNA polymerase] + ATP = phospho-[DNA-directed RNA polymerase] + ADP + H(+)</text>
        <dbReference type="Rhea" id="RHEA:10216"/>
        <dbReference type="Rhea" id="RHEA-COMP:11321"/>
        <dbReference type="Rhea" id="RHEA-COMP:11322"/>
        <dbReference type="ChEBI" id="CHEBI:15378"/>
        <dbReference type="ChEBI" id="CHEBI:30616"/>
        <dbReference type="ChEBI" id="CHEBI:43176"/>
        <dbReference type="ChEBI" id="CHEBI:68546"/>
        <dbReference type="ChEBI" id="CHEBI:456216"/>
        <dbReference type="EC" id="2.7.11.23"/>
    </reaction>
</comment>
<evidence type="ECO:0000256" key="10">
    <source>
        <dbReference type="SAM" id="MobiDB-lite"/>
    </source>
</evidence>
<dbReference type="Gene3D" id="3.30.200.20">
    <property type="entry name" value="Phosphorylase Kinase, domain 1"/>
    <property type="match status" value="1"/>
</dbReference>
<dbReference type="SUPFAM" id="SSF56112">
    <property type="entry name" value="Protein kinase-like (PK-like)"/>
    <property type="match status" value="1"/>
</dbReference>
<evidence type="ECO:0000256" key="8">
    <source>
        <dbReference type="ARBA" id="ARBA00049280"/>
    </source>
</evidence>
<evidence type="ECO:0000256" key="3">
    <source>
        <dbReference type="ARBA" id="ARBA00022553"/>
    </source>
</evidence>
<keyword evidence="5 9" id="KW-0547">Nucleotide-binding</keyword>
<keyword evidence="3" id="KW-0597">Phosphoprotein</keyword>
<reference evidence="12 13" key="1">
    <citation type="submission" date="2019-11" db="EMBL/GenBank/DDBJ databases">
        <title>Whole genome sequence of Oryza granulata.</title>
        <authorList>
            <person name="Li W."/>
        </authorList>
    </citation>
    <scope>NUCLEOTIDE SEQUENCE [LARGE SCALE GENOMIC DNA]</scope>
    <source>
        <strain evidence="13">cv. Menghai</strain>
        <tissue evidence="12">Leaf</tissue>
    </source>
</reference>
<feature type="compositionally biased region" description="Basic and acidic residues" evidence="10">
    <location>
        <begin position="670"/>
        <end position="683"/>
    </location>
</feature>
<dbReference type="Gene3D" id="1.10.510.10">
    <property type="entry name" value="Transferase(Phosphotransferase) domain 1"/>
    <property type="match status" value="1"/>
</dbReference>
<dbReference type="InterPro" id="IPR000719">
    <property type="entry name" value="Prot_kinase_dom"/>
</dbReference>
<proteinExistence type="inferred from homology"/>
<dbReference type="PROSITE" id="PS00108">
    <property type="entry name" value="PROTEIN_KINASE_ST"/>
    <property type="match status" value="1"/>
</dbReference>
<keyword evidence="4" id="KW-0808">Transferase</keyword>
<dbReference type="SMART" id="SM00220">
    <property type="entry name" value="S_TKc"/>
    <property type="match status" value="1"/>
</dbReference>
<feature type="compositionally biased region" description="Low complexity" evidence="10">
    <location>
        <begin position="569"/>
        <end position="580"/>
    </location>
</feature>
<dbReference type="AlphaFoldDB" id="A0A6G1BIS3"/>
<dbReference type="OrthoDB" id="616493at2759"/>
<feature type="compositionally biased region" description="Basic and acidic residues" evidence="10">
    <location>
        <begin position="437"/>
        <end position="451"/>
    </location>
</feature>
<dbReference type="PROSITE" id="PS50011">
    <property type="entry name" value="PROTEIN_KINASE_DOM"/>
    <property type="match status" value="1"/>
</dbReference>
<sequence>MGCAASKGAAVESPSYEVTSSSSSYNVSGSASASAAEVVMVSGSSASIWSRPMVRLEAYEVNGEAGCDGKKAAARGGEYSAVVGGMRLGNMHRYVEAEQVAAGWPSWLSAVAAEAVHGWVPLKAENFEKLDKIGQGTYSSVFRARNLETGKLVALKKVRFDSVEPESVRFMAREILILRRLQRHPNVVSLDGLITSRSSPNLYLVFEYMDHDLAGLSSDPSLSFSQPQIKCYMRQLLLGLEHCHARGVMHRDIKCANLLVSNAGELKVADFGLANVFATSARGSSSAAAAMTSRVVTLWYRPPELLLGATVYKATVDLWSAGCVFAEMHARRPVLQGRTEVEQVHRIFKLCGSPPEGYWRRAAAASPHAAVFRPQHPYESRLRDTFRDMPDAAFRLLETLLSVEPAARGTAGEALASEYFRTEPYACEPSSLPKYAPNKEMDAKLREDSRRRGNGGRNHHGGGEAGKRLSRAHKSMQDAAAAAAAGGQRHGHVHAEESLPLSGGEARLFVELKPVPVIASKRHDDPPPLSRSYQDDAPPRLADPLPLSGPVQLTASTGFAWAKKPRPDSTTTMTKRSSSKVPRTNSNGVHAAGARTTSYEVEKQEMIKQWAQVADAFTSSDAYNNRFREPMAASTTKQLKSSKKHKVGGGAAAGRMDRVGFSGPLLSQPRRIDELLHNHEQQIRRAGRRSWFHKGSKREQH</sequence>
<evidence type="ECO:0000256" key="7">
    <source>
        <dbReference type="ARBA" id="ARBA00022840"/>
    </source>
</evidence>
<comment type="caution">
    <text evidence="12">The sequence shown here is derived from an EMBL/GenBank/DDBJ whole genome shotgun (WGS) entry which is preliminary data.</text>
</comment>
<dbReference type="Pfam" id="PF00069">
    <property type="entry name" value="Pkinase"/>
    <property type="match status" value="1"/>
</dbReference>
<dbReference type="GO" id="GO:0032968">
    <property type="term" value="P:positive regulation of transcription elongation by RNA polymerase II"/>
    <property type="evidence" value="ECO:0007669"/>
    <property type="project" value="TreeGrafter"/>
</dbReference>
<name>A0A6G1BIS3_9ORYZ</name>
<dbReference type="PANTHER" id="PTHR24056">
    <property type="entry name" value="CELL DIVISION PROTEIN KINASE"/>
    <property type="match status" value="1"/>
</dbReference>
<dbReference type="GO" id="GO:0005524">
    <property type="term" value="F:ATP binding"/>
    <property type="evidence" value="ECO:0007669"/>
    <property type="project" value="UniProtKB-UniRule"/>
</dbReference>
<evidence type="ECO:0000256" key="5">
    <source>
        <dbReference type="ARBA" id="ARBA00022741"/>
    </source>
</evidence>
<accession>A0A6G1BIS3</accession>
<dbReference type="InterPro" id="IPR050108">
    <property type="entry name" value="CDK"/>
</dbReference>